<feature type="region of interest" description="Disordered" evidence="1">
    <location>
        <begin position="1"/>
        <end position="30"/>
    </location>
</feature>
<evidence type="ECO:0000256" key="1">
    <source>
        <dbReference type="SAM" id="MobiDB-lite"/>
    </source>
</evidence>
<name>A0AA40KJ93_9HYME</name>
<gene>
    <name evidence="2" type="ORF">K0M31_009407</name>
</gene>
<comment type="caution">
    <text evidence="2">The sequence shown here is derived from an EMBL/GenBank/DDBJ whole genome shotgun (WGS) entry which is preliminary data.</text>
</comment>
<organism evidence="2 3">
    <name type="scientific">Melipona bicolor</name>
    <dbReference type="NCBI Taxonomy" id="60889"/>
    <lineage>
        <taxon>Eukaryota</taxon>
        <taxon>Metazoa</taxon>
        <taxon>Ecdysozoa</taxon>
        <taxon>Arthropoda</taxon>
        <taxon>Hexapoda</taxon>
        <taxon>Insecta</taxon>
        <taxon>Pterygota</taxon>
        <taxon>Neoptera</taxon>
        <taxon>Endopterygota</taxon>
        <taxon>Hymenoptera</taxon>
        <taxon>Apocrita</taxon>
        <taxon>Aculeata</taxon>
        <taxon>Apoidea</taxon>
        <taxon>Anthophila</taxon>
        <taxon>Apidae</taxon>
        <taxon>Melipona</taxon>
    </lineage>
</organism>
<accession>A0AA40KJ93</accession>
<keyword evidence="3" id="KW-1185">Reference proteome</keyword>
<reference evidence="2" key="1">
    <citation type="submission" date="2021-10" db="EMBL/GenBank/DDBJ databases">
        <title>Melipona bicolor Genome sequencing and assembly.</title>
        <authorList>
            <person name="Araujo N.S."/>
            <person name="Arias M.C."/>
        </authorList>
    </citation>
    <scope>NUCLEOTIDE SEQUENCE</scope>
    <source>
        <strain evidence="2">USP_2M_L1-L4_2017</strain>
        <tissue evidence="2">Whole body</tissue>
    </source>
</reference>
<protein>
    <submittedName>
        <fullName evidence="2">Uncharacterized protein</fullName>
    </submittedName>
</protein>
<dbReference type="Proteomes" id="UP001177670">
    <property type="component" value="Unassembled WGS sequence"/>
</dbReference>
<dbReference type="AlphaFoldDB" id="A0AA40KJ93"/>
<dbReference type="EMBL" id="JAHYIQ010000023">
    <property type="protein sequence ID" value="KAK1122181.1"/>
    <property type="molecule type" value="Genomic_DNA"/>
</dbReference>
<proteinExistence type="predicted"/>
<evidence type="ECO:0000313" key="3">
    <source>
        <dbReference type="Proteomes" id="UP001177670"/>
    </source>
</evidence>
<sequence>MRNRIDPRLAKEKDTRSDRRASSEPRDQDRESCNLKRYLELEHRKYLYKTYFRRKITENEINRCTLPLFLKTDISVSIYVISVKRLNIEASFVTEGMFRLPAVYLEGRKSMIIDQSEPSDQPERPNLLRVTRAGLNEADRRYHLWCLRGNCQAGGPS</sequence>
<evidence type="ECO:0000313" key="2">
    <source>
        <dbReference type="EMBL" id="KAK1122181.1"/>
    </source>
</evidence>